<sequence>MAAIGNNYAKRHAAPTLKEINKAWSNQRRKSIQKSQNIRSQFSSSIFTTNVLVSQRQTVSAIKGAYSSMASAMARVNILV</sequence>
<proteinExistence type="predicted"/>
<protein>
    <submittedName>
        <fullName evidence="1">Uncharacterized protein</fullName>
    </submittedName>
</protein>
<gene>
    <name evidence="1" type="ORF">HK439_25895</name>
</gene>
<dbReference type="RefSeq" id="WP_190294389.1">
    <property type="nucleotide sequence ID" value="NZ_JABFCZ010000054.1"/>
</dbReference>
<dbReference type="Proteomes" id="UP000598467">
    <property type="component" value="Unassembled WGS sequence"/>
</dbReference>
<comment type="caution">
    <text evidence="1">The sequence shown here is derived from an EMBL/GenBank/DDBJ whole genome shotgun (WGS) entry which is preliminary data.</text>
</comment>
<dbReference type="EMBL" id="JABFCZ010000054">
    <property type="protein sequence ID" value="MBD1549699.1"/>
    <property type="molecule type" value="Genomic_DNA"/>
</dbReference>
<evidence type="ECO:0000313" key="2">
    <source>
        <dbReference type="Proteomes" id="UP000598467"/>
    </source>
</evidence>
<reference evidence="1" key="1">
    <citation type="submission" date="2020-05" db="EMBL/GenBank/DDBJ databases">
        <title>Identification of trans-AT polyketide cluster in two marine bacteria, producers of a novel glutaramide-containing polyketide sesbanimide D and analogs.</title>
        <authorList>
            <person name="Kacar D."/>
            <person name="Rodriguez P."/>
            <person name="Canedo L."/>
            <person name="Gonzalez E."/>
            <person name="Galan B."/>
            <person name="De La Calle F."/>
            <person name="Garcia J.L."/>
        </authorList>
    </citation>
    <scope>NUCLEOTIDE SEQUENCE</scope>
    <source>
        <strain evidence="1">PHM038</strain>
    </source>
</reference>
<accession>A0A926SAQ6</accession>
<evidence type="ECO:0000313" key="1">
    <source>
        <dbReference type="EMBL" id="MBD1549699.1"/>
    </source>
</evidence>
<dbReference type="AlphaFoldDB" id="A0A926SAQ6"/>
<name>A0A926SAQ6_9HYPH</name>
<organism evidence="1 2">
    <name type="scientific">Roseibium aggregatum</name>
    <dbReference type="NCBI Taxonomy" id="187304"/>
    <lineage>
        <taxon>Bacteria</taxon>
        <taxon>Pseudomonadati</taxon>
        <taxon>Pseudomonadota</taxon>
        <taxon>Alphaproteobacteria</taxon>
        <taxon>Hyphomicrobiales</taxon>
        <taxon>Stappiaceae</taxon>
        <taxon>Roseibium</taxon>
    </lineage>
</organism>